<evidence type="ECO:0000313" key="3">
    <source>
        <dbReference type="Proteomes" id="UP000479710"/>
    </source>
</evidence>
<dbReference type="AlphaFoldDB" id="A0A6G1EXR8"/>
<feature type="region of interest" description="Disordered" evidence="1">
    <location>
        <begin position="56"/>
        <end position="125"/>
    </location>
</feature>
<dbReference type="EMBL" id="SPHZ02000002">
    <property type="protein sequence ID" value="KAF0929436.1"/>
    <property type="molecule type" value="Genomic_DNA"/>
</dbReference>
<gene>
    <name evidence="2" type="ORF">E2562_021541</name>
</gene>
<name>A0A6G1EXR8_9ORYZ</name>
<evidence type="ECO:0000256" key="1">
    <source>
        <dbReference type="SAM" id="MobiDB-lite"/>
    </source>
</evidence>
<keyword evidence="3" id="KW-1185">Reference proteome</keyword>
<sequence length="125" mass="14016">MTYQIWPVKVRRMGGHHHWACLCSVPLRRRGGCQALRRIHRRDVLRRRVLLSPSPCRIRSAARSSTAGSRRPGGRHQEGSTRIPPPTASYTLDPTRHCLLYPKGITNSPPGRPSTIVNRHSGSSP</sequence>
<reference evidence="2 3" key="1">
    <citation type="submission" date="2019-11" db="EMBL/GenBank/DDBJ databases">
        <title>Whole genome sequence of Oryza granulata.</title>
        <authorList>
            <person name="Li W."/>
        </authorList>
    </citation>
    <scope>NUCLEOTIDE SEQUENCE [LARGE SCALE GENOMIC DNA]</scope>
    <source>
        <strain evidence="3">cv. Menghai</strain>
        <tissue evidence="2">Leaf</tissue>
    </source>
</reference>
<comment type="caution">
    <text evidence="2">The sequence shown here is derived from an EMBL/GenBank/DDBJ whole genome shotgun (WGS) entry which is preliminary data.</text>
</comment>
<organism evidence="2 3">
    <name type="scientific">Oryza meyeriana var. granulata</name>
    <dbReference type="NCBI Taxonomy" id="110450"/>
    <lineage>
        <taxon>Eukaryota</taxon>
        <taxon>Viridiplantae</taxon>
        <taxon>Streptophyta</taxon>
        <taxon>Embryophyta</taxon>
        <taxon>Tracheophyta</taxon>
        <taxon>Spermatophyta</taxon>
        <taxon>Magnoliopsida</taxon>
        <taxon>Liliopsida</taxon>
        <taxon>Poales</taxon>
        <taxon>Poaceae</taxon>
        <taxon>BOP clade</taxon>
        <taxon>Oryzoideae</taxon>
        <taxon>Oryzeae</taxon>
        <taxon>Oryzinae</taxon>
        <taxon>Oryza</taxon>
        <taxon>Oryza meyeriana</taxon>
    </lineage>
</organism>
<accession>A0A6G1EXR8</accession>
<protein>
    <submittedName>
        <fullName evidence="2">Uncharacterized protein</fullName>
    </submittedName>
</protein>
<proteinExistence type="predicted"/>
<feature type="compositionally biased region" description="Polar residues" evidence="1">
    <location>
        <begin position="105"/>
        <end position="125"/>
    </location>
</feature>
<feature type="compositionally biased region" description="Low complexity" evidence="1">
    <location>
        <begin position="57"/>
        <end position="70"/>
    </location>
</feature>
<evidence type="ECO:0000313" key="2">
    <source>
        <dbReference type="EMBL" id="KAF0929436.1"/>
    </source>
</evidence>
<dbReference type="Proteomes" id="UP000479710">
    <property type="component" value="Unassembled WGS sequence"/>
</dbReference>